<evidence type="ECO:0000256" key="4">
    <source>
        <dbReference type="ARBA" id="ARBA00023163"/>
    </source>
</evidence>
<name>A0A087Y4S9_POEFO</name>
<accession>A0A087Y4S9</accession>
<feature type="compositionally biased region" description="Polar residues" evidence="7">
    <location>
        <begin position="187"/>
        <end position="198"/>
    </location>
</feature>
<feature type="DNA-binding region" description="H-T-H motif" evidence="6">
    <location>
        <begin position="536"/>
        <end position="556"/>
    </location>
</feature>
<evidence type="ECO:0000256" key="7">
    <source>
        <dbReference type="SAM" id="MobiDB-lite"/>
    </source>
</evidence>
<dbReference type="EMBL" id="AYCK01014815">
    <property type="status" value="NOT_ANNOTATED_CDS"/>
    <property type="molecule type" value="Genomic_DNA"/>
</dbReference>
<evidence type="ECO:0000313" key="9">
    <source>
        <dbReference type="Ensembl" id="ENSPFOP00000013032.2"/>
    </source>
</evidence>
<dbReference type="FunFam" id="1.10.10.60:FF:000019">
    <property type="entry name" value="Ligand-dependent corepressor isoform 1"/>
    <property type="match status" value="1"/>
</dbReference>
<sequence>MASLCKKQQCTIDRRGFRQELDSWRHKLIHCVGFESILEGLIGPELVKDLKVFKDFEPVAVSDWSFDENCLFCCLRRDKVKEHLFGFNKNHLEDAPKPLLVKDQIRIIRLEKKTEEFFNAILCRKGISAEVPNFSDPHIPVVAREILQRMISQFAAEYTSKTSSPQDSRSDSPSRSDQSRLAPLLPSGTTSTNPANTLVGAAQNQNPVLSKLLMADQDAPLDLTIKKPAAEPHEQDGVLDLSIKKNRCSSSNSSISSRSVCLSPATVSLKCRIYHNLPSLRADGQVGLFMKNLQNGRRRENIGHSACFKPTSSLAYSLHIKKEPKLESVPKSALSQSHGCNHTELPGRNAASSWNCKTNFGALLKLKTSDDANEQFKDIPQLLEAAGLLSKSLSTEKEYIKEANKSQGHSLSCSQSFDIKIPHVRVLTTGTKPSWDSTPSEYSDVASKNVVGKKLCSILPRQIQKRSSVGSNSSGSEKEYWSFPTDHHAFAGNCSADSETDPGSRVPRKKRGRYRQYNTELLEEAIVVVMGGKMSVSKAQSVYGIPHSTLEYKVKERLGTLKHPPKKKLKLTSNVDEEGVLLSPDVMESTVNILSQDREKPLQETGNDFN</sequence>
<evidence type="ECO:0000259" key="8">
    <source>
        <dbReference type="PROSITE" id="PS50960"/>
    </source>
</evidence>
<dbReference type="GO" id="GO:0006357">
    <property type="term" value="P:regulation of transcription by RNA polymerase II"/>
    <property type="evidence" value="ECO:0007669"/>
    <property type="project" value="TreeGrafter"/>
</dbReference>
<dbReference type="InterPro" id="IPR009057">
    <property type="entry name" value="Homeodomain-like_sf"/>
</dbReference>
<dbReference type="InterPro" id="IPR007889">
    <property type="entry name" value="HTH_Psq"/>
</dbReference>
<keyword evidence="4" id="KW-0804">Transcription</keyword>
<dbReference type="SUPFAM" id="SSF46689">
    <property type="entry name" value="Homeodomain-like"/>
    <property type="match status" value="1"/>
</dbReference>
<dbReference type="GO" id="GO:0005634">
    <property type="term" value="C:nucleus"/>
    <property type="evidence" value="ECO:0007669"/>
    <property type="project" value="UniProtKB-SubCell"/>
</dbReference>
<evidence type="ECO:0000256" key="1">
    <source>
        <dbReference type="ARBA" id="ARBA00004123"/>
    </source>
</evidence>
<evidence type="ECO:0000256" key="6">
    <source>
        <dbReference type="PROSITE-ProRule" id="PRU00320"/>
    </source>
</evidence>
<protein>
    <submittedName>
        <fullName evidence="9">Ligand-dependent corepressor-like</fullName>
    </submittedName>
</protein>
<evidence type="ECO:0000256" key="2">
    <source>
        <dbReference type="ARBA" id="ARBA00023015"/>
    </source>
</evidence>
<keyword evidence="5 6" id="KW-0539">Nucleus</keyword>
<keyword evidence="3 6" id="KW-0238">DNA-binding</keyword>
<dbReference type="PANTHER" id="PTHR21545">
    <property type="entry name" value="TRANSCRIPTION FACTOR MLR1/2"/>
    <property type="match status" value="1"/>
</dbReference>
<comment type="subcellular location">
    <subcellularLocation>
        <location evidence="1 6">Nucleus</location>
    </subcellularLocation>
</comment>
<reference evidence="9" key="2">
    <citation type="submission" date="2025-08" db="UniProtKB">
        <authorList>
            <consortium name="Ensembl"/>
        </authorList>
    </citation>
    <scope>IDENTIFICATION</scope>
</reference>
<dbReference type="PROSITE" id="PS50960">
    <property type="entry name" value="HTH_PSQ"/>
    <property type="match status" value="1"/>
</dbReference>
<feature type="region of interest" description="Disordered" evidence="7">
    <location>
        <begin position="158"/>
        <end position="198"/>
    </location>
</feature>
<dbReference type="Ensembl" id="ENSPFOT00000013050.2">
    <property type="protein sequence ID" value="ENSPFOP00000013032.2"/>
    <property type="gene ID" value="ENSPFOG00000013017.2"/>
</dbReference>
<feature type="compositionally biased region" description="Basic and acidic residues" evidence="7">
    <location>
        <begin position="168"/>
        <end position="178"/>
    </location>
</feature>
<dbReference type="Gene3D" id="1.10.10.60">
    <property type="entry name" value="Homeodomain-like"/>
    <property type="match status" value="1"/>
</dbReference>
<reference evidence="10" key="1">
    <citation type="submission" date="2013-10" db="EMBL/GenBank/DDBJ databases">
        <authorList>
            <person name="Schartl M."/>
            <person name="Warren W."/>
        </authorList>
    </citation>
    <scope>NUCLEOTIDE SEQUENCE [LARGE SCALE GENOMIC DNA]</scope>
    <source>
        <strain evidence="10">female</strain>
    </source>
</reference>
<dbReference type="GO" id="GO:0003677">
    <property type="term" value="F:DNA binding"/>
    <property type="evidence" value="ECO:0007669"/>
    <property type="project" value="UniProtKB-UniRule"/>
</dbReference>
<evidence type="ECO:0000313" key="10">
    <source>
        <dbReference type="Proteomes" id="UP000028760"/>
    </source>
</evidence>
<proteinExistence type="predicted"/>
<feature type="region of interest" description="Disordered" evidence="7">
    <location>
        <begin position="492"/>
        <end position="512"/>
    </location>
</feature>
<evidence type="ECO:0000256" key="5">
    <source>
        <dbReference type="ARBA" id="ARBA00023242"/>
    </source>
</evidence>
<dbReference type="Proteomes" id="UP000028760">
    <property type="component" value="Unassembled WGS sequence"/>
</dbReference>
<feature type="domain" description="HTH psq-type" evidence="8">
    <location>
        <begin position="508"/>
        <end position="560"/>
    </location>
</feature>
<reference evidence="9" key="3">
    <citation type="submission" date="2025-09" db="UniProtKB">
        <authorList>
            <consortium name="Ensembl"/>
        </authorList>
    </citation>
    <scope>IDENTIFICATION</scope>
</reference>
<organism evidence="9 10">
    <name type="scientific">Poecilia formosa</name>
    <name type="common">Amazon molly</name>
    <name type="synonym">Limia formosa</name>
    <dbReference type="NCBI Taxonomy" id="48698"/>
    <lineage>
        <taxon>Eukaryota</taxon>
        <taxon>Metazoa</taxon>
        <taxon>Chordata</taxon>
        <taxon>Craniata</taxon>
        <taxon>Vertebrata</taxon>
        <taxon>Euteleostomi</taxon>
        <taxon>Actinopterygii</taxon>
        <taxon>Neopterygii</taxon>
        <taxon>Teleostei</taxon>
        <taxon>Neoteleostei</taxon>
        <taxon>Acanthomorphata</taxon>
        <taxon>Ovalentaria</taxon>
        <taxon>Atherinomorphae</taxon>
        <taxon>Cyprinodontiformes</taxon>
        <taxon>Poeciliidae</taxon>
        <taxon>Poeciliinae</taxon>
        <taxon>Poecilia</taxon>
    </lineage>
</organism>
<evidence type="ECO:0000256" key="3">
    <source>
        <dbReference type="ARBA" id="ARBA00023125"/>
    </source>
</evidence>
<dbReference type="PANTHER" id="PTHR21545:SF14">
    <property type="entry name" value="LIGAND-DEPENDENT COREPRESSOR"/>
    <property type="match status" value="1"/>
</dbReference>
<keyword evidence="2" id="KW-0805">Transcription regulation</keyword>
<dbReference type="AlphaFoldDB" id="A0A087Y4S9"/>
<dbReference type="Pfam" id="PF05225">
    <property type="entry name" value="HTH_psq"/>
    <property type="match status" value="1"/>
</dbReference>
<keyword evidence="10" id="KW-1185">Reference proteome</keyword>
<dbReference type="GeneTree" id="ENSGT00940000162611"/>